<dbReference type="Gene3D" id="3.40.630.30">
    <property type="match status" value="1"/>
</dbReference>
<dbReference type="Pfam" id="PF13302">
    <property type="entry name" value="Acetyltransf_3"/>
    <property type="match status" value="1"/>
</dbReference>
<sequence>MTPHWPLHGLSLCTPELELRPVTEADLPGLAVQLSVDLEVDPTATRYDGLSDADNRALALHQGYWRSVGTWRPESWALPFAVRHGDDVVGSQTLEGEDFPRLRTVDSASWLAPEARGRGWGVQARAAILALAFGPLGATAAVTSAWHDNGASLGVSRSLGYQPNGVTTHWRGDRPDEMVHLRLTREQWRDSPWRDRVEVRGFEPCRPFFGL</sequence>
<dbReference type="PANTHER" id="PTHR43441">
    <property type="entry name" value="RIBOSOMAL-PROTEIN-SERINE ACETYLTRANSFERASE"/>
    <property type="match status" value="1"/>
</dbReference>
<dbReference type="PANTHER" id="PTHR43441:SF11">
    <property type="entry name" value="RIBOSOMAL-PROTEIN-SERINE ACETYLTRANSFERASE"/>
    <property type="match status" value="1"/>
</dbReference>
<proteinExistence type="predicted"/>
<gene>
    <name evidence="2" type="ORF">SAMN05216199_2202</name>
</gene>
<evidence type="ECO:0000313" key="3">
    <source>
        <dbReference type="Proteomes" id="UP000199019"/>
    </source>
</evidence>
<dbReference type="InterPro" id="IPR000182">
    <property type="entry name" value="GNAT_dom"/>
</dbReference>
<accession>A0A1H9UZE8</accession>
<protein>
    <submittedName>
        <fullName evidence="2">Protein N-acetyltransferase, RimJ/RimL family</fullName>
    </submittedName>
</protein>
<dbReference type="InterPro" id="IPR016181">
    <property type="entry name" value="Acyl_CoA_acyltransferase"/>
</dbReference>
<dbReference type="InterPro" id="IPR051908">
    <property type="entry name" value="Ribosomal_N-acetyltransferase"/>
</dbReference>
<name>A0A1H9UZE8_9MICO</name>
<organism evidence="2 3">
    <name type="scientific">Pedococcus cremeus</name>
    <dbReference type="NCBI Taxonomy" id="587636"/>
    <lineage>
        <taxon>Bacteria</taxon>
        <taxon>Bacillati</taxon>
        <taxon>Actinomycetota</taxon>
        <taxon>Actinomycetes</taxon>
        <taxon>Micrococcales</taxon>
        <taxon>Intrasporangiaceae</taxon>
        <taxon>Pedococcus</taxon>
    </lineage>
</organism>
<evidence type="ECO:0000259" key="1">
    <source>
        <dbReference type="PROSITE" id="PS51186"/>
    </source>
</evidence>
<feature type="domain" description="N-acetyltransferase" evidence="1">
    <location>
        <begin position="17"/>
        <end position="186"/>
    </location>
</feature>
<reference evidence="3" key="1">
    <citation type="submission" date="2016-10" db="EMBL/GenBank/DDBJ databases">
        <authorList>
            <person name="Varghese N."/>
            <person name="Submissions S."/>
        </authorList>
    </citation>
    <scope>NUCLEOTIDE SEQUENCE [LARGE SCALE GENOMIC DNA]</scope>
    <source>
        <strain evidence="3">CGMCC 1.6963</strain>
    </source>
</reference>
<dbReference type="Proteomes" id="UP000199019">
    <property type="component" value="Unassembled WGS sequence"/>
</dbReference>
<dbReference type="GO" id="GO:1990189">
    <property type="term" value="F:protein N-terminal-serine acetyltransferase activity"/>
    <property type="evidence" value="ECO:0007669"/>
    <property type="project" value="TreeGrafter"/>
</dbReference>
<dbReference type="SUPFAM" id="SSF55729">
    <property type="entry name" value="Acyl-CoA N-acyltransferases (Nat)"/>
    <property type="match status" value="1"/>
</dbReference>
<dbReference type="GO" id="GO:0005737">
    <property type="term" value="C:cytoplasm"/>
    <property type="evidence" value="ECO:0007669"/>
    <property type="project" value="TreeGrafter"/>
</dbReference>
<dbReference type="STRING" id="587636.SAMN05216199_2202"/>
<dbReference type="AlphaFoldDB" id="A0A1H9UZE8"/>
<keyword evidence="3" id="KW-1185">Reference proteome</keyword>
<dbReference type="GO" id="GO:0008999">
    <property type="term" value="F:protein-N-terminal-alanine acetyltransferase activity"/>
    <property type="evidence" value="ECO:0007669"/>
    <property type="project" value="TreeGrafter"/>
</dbReference>
<dbReference type="EMBL" id="FOHB01000003">
    <property type="protein sequence ID" value="SES14865.1"/>
    <property type="molecule type" value="Genomic_DNA"/>
</dbReference>
<dbReference type="PROSITE" id="PS51186">
    <property type="entry name" value="GNAT"/>
    <property type="match status" value="1"/>
</dbReference>
<keyword evidence="2" id="KW-0808">Transferase</keyword>
<evidence type="ECO:0000313" key="2">
    <source>
        <dbReference type="EMBL" id="SES14865.1"/>
    </source>
</evidence>
<dbReference type="RefSeq" id="WP_177180304.1">
    <property type="nucleotide sequence ID" value="NZ_FOHB01000003.1"/>
</dbReference>